<dbReference type="EMBL" id="CM046389">
    <property type="protein sequence ID" value="KAI8566175.1"/>
    <property type="molecule type" value="Genomic_DNA"/>
</dbReference>
<proteinExistence type="predicted"/>
<organism evidence="1 2">
    <name type="scientific">Rhododendron molle</name>
    <name type="common">Chinese azalea</name>
    <name type="synonym">Azalea mollis</name>
    <dbReference type="NCBI Taxonomy" id="49168"/>
    <lineage>
        <taxon>Eukaryota</taxon>
        <taxon>Viridiplantae</taxon>
        <taxon>Streptophyta</taxon>
        <taxon>Embryophyta</taxon>
        <taxon>Tracheophyta</taxon>
        <taxon>Spermatophyta</taxon>
        <taxon>Magnoliopsida</taxon>
        <taxon>eudicotyledons</taxon>
        <taxon>Gunneridae</taxon>
        <taxon>Pentapetalae</taxon>
        <taxon>asterids</taxon>
        <taxon>Ericales</taxon>
        <taxon>Ericaceae</taxon>
        <taxon>Ericoideae</taxon>
        <taxon>Rhodoreae</taxon>
        <taxon>Rhododendron</taxon>
    </lineage>
</organism>
<dbReference type="Proteomes" id="UP001062846">
    <property type="component" value="Chromosome 2"/>
</dbReference>
<reference evidence="1" key="1">
    <citation type="submission" date="2022-02" db="EMBL/GenBank/DDBJ databases">
        <title>Plant Genome Project.</title>
        <authorList>
            <person name="Zhang R.-G."/>
        </authorList>
    </citation>
    <scope>NUCLEOTIDE SEQUENCE</scope>
    <source>
        <strain evidence="1">AT1</strain>
    </source>
</reference>
<keyword evidence="2" id="KW-1185">Reference proteome</keyword>
<evidence type="ECO:0000313" key="1">
    <source>
        <dbReference type="EMBL" id="KAI8566175.1"/>
    </source>
</evidence>
<protein>
    <submittedName>
        <fullName evidence="1">Uncharacterized protein</fullName>
    </submittedName>
</protein>
<accession>A0ACC0PL31</accession>
<gene>
    <name evidence="1" type="ORF">RHMOL_Rhmol02G0019500</name>
</gene>
<evidence type="ECO:0000313" key="2">
    <source>
        <dbReference type="Proteomes" id="UP001062846"/>
    </source>
</evidence>
<comment type="caution">
    <text evidence="1">The sequence shown here is derived from an EMBL/GenBank/DDBJ whole genome shotgun (WGS) entry which is preliminary data.</text>
</comment>
<name>A0ACC0PL31_RHOML</name>
<sequence length="184" mass="21167">MGTFEKVPMPQPKQSDGDVVYGLGVLNGCLCMSRSENPSDGECNKIEVLVMKEYGMASSWTLMFIISDLRPFGYTRNGEALAVKAPAFSLMPPPRCDDSKDIWHISVYNPINNSTRDIPIPTPMRTHFYALDLIIYEESVIKPTDYNWEDEELRGEATYVEYFLNGSHRKTKMERHTYWRPQVE</sequence>